<sequence>MSIWNTALNILARREHSQSELLTKLQSRFPESLDEIENVLERLQEQGLQSDERYAQMWFNGQIAKYRGPKRIQYESRQKGISSRIEALLSQSEIDWCQLALDAVSRRYSNGASYDDKAKIYRFLSYRGFSGNMIQFAFDELHSQFKEHQDPL</sequence>
<dbReference type="RefSeq" id="WP_290282578.1">
    <property type="nucleotide sequence ID" value="NZ_JAUFQI010000001.1"/>
</dbReference>
<evidence type="ECO:0000256" key="2">
    <source>
        <dbReference type="ARBA" id="ARBA00009695"/>
    </source>
</evidence>
<evidence type="ECO:0000259" key="7">
    <source>
        <dbReference type="Pfam" id="PF21981"/>
    </source>
</evidence>
<comment type="caution">
    <text evidence="9">The sequence shown here is derived from an EMBL/GenBank/DDBJ whole genome shotgun (WGS) entry which is preliminary data.</text>
</comment>
<dbReference type="Gene3D" id="1.10.10.10">
    <property type="entry name" value="Winged helix-like DNA-binding domain superfamily/Winged helix DNA-binding domain"/>
    <property type="match status" value="3"/>
</dbReference>
<dbReference type="InterPro" id="IPR003783">
    <property type="entry name" value="Regulatory_RecX"/>
</dbReference>
<comment type="subcellular location">
    <subcellularLocation>
        <location evidence="1 5">Cytoplasm</location>
    </subcellularLocation>
</comment>
<dbReference type="HAMAP" id="MF_01114">
    <property type="entry name" value="RecX"/>
    <property type="match status" value="1"/>
</dbReference>
<feature type="domain" description="RecX second three-helical" evidence="6">
    <location>
        <begin position="50"/>
        <end position="83"/>
    </location>
</feature>
<evidence type="ECO:0000256" key="1">
    <source>
        <dbReference type="ARBA" id="ARBA00004496"/>
    </source>
</evidence>
<evidence type="ECO:0000313" key="10">
    <source>
        <dbReference type="Proteomes" id="UP001595710"/>
    </source>
</evidence>
<dbReference type="InterPro" id="IPR053926">
    <property type="entry name" value="RecX_HTH_1st"/>
</dbReference>
<dbReference type="PANTHER" id="PTHR33602:SF1">
    <property type="entry name" value="REGULATORY PROTEIN RECX FAMILY PROTEIN"/>
    <property type="match status" value="1"/>
</dbReference>
<dbReference type="InterPro" id="IPR053925">
    <property type="entry name" value="RecX_HTH_3rd"/>
</dbReference>
<dbReference type="InterPro" id="IPR053924">
    <property type="entry name" value="RecX_HTH_2nd"/>
</dbReference>
<organism evidence="9 10">
    <name type="scientific">Reinekea marina</name>
    <dbReference type="NCBI Taxonomy" id="1310421"/>
    <lineage>
        <taxon>Bacteria</taxon>
        <taxon>Pseudomonadati</taxon>
        <taxon>Pseudomonadota</taxon>
        <taxon>Gammaproteobacteria</taxon>
        <taxon>Oceanospirillales</taxon>
        <taxon>Saccharospirillaceae</taxon>
        <taxon>Reinekea</taxon>
    </lineage>
</organism>
<dbReference type="Pfam" id="PF21982">
    <property type="entry name" value="RecX_HTH1"/>
    <property type="match status" value="1"/>
</dbReference>
<evidence type="ECO:0000256" key="3">
    <source>
        <dbReference type="ARBA" id="ARBA00018111"/>
    </source>
</evidence>
<protein>
    <recommendedName>
        <fullName evidence="3 5">Regulatory protein RecX</fullName>
    </recommendedName>
</protein>
<comment type="similarity">
    <text evidence="2 5">Belongs to the RecX family.</text>
</comment>
<dbReference type="Pfam" id="PF21981">
    <property type="entry name" value="RecX_HTH3"/>
    <property type="match status" value="1"/>
</dbReference>
<keyword evidence="4 5" id="KW-0963">Cytoplasm</keyword>
<dbReference type="Proteomes" id="UP001595710">
    <property type="component" value="Unassembled WGS sequence"/>
</dbReference>
<gene>
    <name evidence="5" type="primary">recX</name>
    <name evidence="9" type="ORF">ACFOND_07155</name>
</gene>
<keyword evidence="10" id="KW-1185">Reference proteome</keyword>
<feature type="domain" description="RecX first three-helical" evidence="8">
    <location>
        <begin position="4"/>
        <end position="43"/>
    </location>
</feature>
<evidence type="ECO:0000313" key="9">
    <source>
        <dbReference type="EMBL" id="MFC3701418.1"/>
    </source>
</evidence>
<reference evidence="10" key="1">
    <citation type="journal article" date="2019" name="Int. J. Syst. Evol. Microbiol.">
        <title>The Global Catalogue of Microorganisms (GCM) 10K type strain sequencing project: providing services to taxonomists for standard genome sequencing and annotation.</title>
        <authorList>
            <consortium name="The Broad Institute Genomics Platform"/>
            <consortium name="The Broad Institute Genome Sequencing Center for Infectious Disease"/>
            <person name="Wu L."/>
            <person name="Ma J."/>
        </authorList>
    </citation>
    <scope>NUCLEOTIDE SEQUENCE [LARGE SCALE GENOMIC DNA]</scope>
    <source>
        <strain evidence="10">CECT 8288</strain>
    </source>
</reference>
<dbReference type="PANTHER" id="PTHR33602">
    <property type="entry name" value="REGULATORY PROTEIN RECX FAMILY PROTEIN"/>
    <property type="match status" value="1"/>
</dbReference>
<accession>A0ABV7WSI2</accession>
<evidence type="ECO:0000256" key="5">
    <source>
        <dbReference type="HAMAP-Rule" id="MF_01114"/>
    </source>
</evidence>
<evidence type="ECO:0000259" key="6">
    <source>
        <dbReference type="Pfam" id="PF02631"/>
    </source>
</evidence>
<evidence type="ECO:0000256" key="4">
    <source>
        <dbReference type="ARBA" id="ARBA00022490"/>
    </source>
</evidence>
<proteinExistence type="inferred from homology"/>
<name>A0ABV7WSI2_9GAMM</name>
<evidence type="ECO:0000259" key="8">
    <source>
        <dbReference type="Pfam" id="PF21982"/>
    </source>
</evidence>
<dbReference type="Pfam" id="PF02631">
    <property type="entry name" value="RecX_HTH2"/>
    <property type="match status" value="1"/>
</dbReference>
<feature type="domain" description="RecX third three-helical" evidence="7">
    <location>
        <begin position="99"/>
        <end position="137"/>
    </location>
</feature>
<comment type="function">
    <text evidence="5">Modulates RecA activity.</text>
</comment>
<dbReference type="EMBL" id="JBHRYN010000008">
    <property type="protein sequence ID" value="MFC3701418.1"/>
    <property type="molecule type" value="Genomic_DNA"/>
</dbReference>
<dbReference type="InterPro" id="IPR036388">
    <property type="entry name" value="WH-like_DNA-bd_sf"/>
</dbReference>